<dbReference type="EMBL" id="CAXAMM010017814">
    <property type="protein sequence ID" value="CAK9042160.1"/>
    <property type="molecule type" value="Genomic_DNA"/>
</dbReference>
<dbReference type="Pfam" id="PF00856">
    <property type="entry name" value="SET"/>
    <property type="match status" value="1"/>
</dbReference>
<sequence length="601" mass="66566">MSKIQLQVAISQNKRNTPLVLGKDTGTLQIVCSKMEINGAFAYQKAPYLPGSFVTARDLICQRKVTSKSRLLDECEPGHLVRRKGLLLGLWGLGDASAVLGAEEDDLDEDFLFWKAVELRSSSIHHDFHDFHAAHGVSAAATCAATSASPVRRSAAERSERPAAPKELFSGLRGADSGDLNKIVHRFTIERRSVPAPRRGLEALSLDTKPRAQAQEQQLAAFRAWLKEGNAAVQSRGVRLQRSPLGGLGLFAQKNFPQGAVILEVPFEKCLEVDAHHFDLDDATVLQPILARAAEEYDVDAFVEVEAQKAVLALCQRLLLERQQGASSKFAEYLAVIPDPSELHPLQLRWPKRLSEQSALLSRMHHTVLERDNACMEALQPFEQVWKRRCWALNAVWTRAVHLVGAEGEERLSLVPLMDFMNHWTPTRSTSETWSCFYEIASDHLAVRAERAISKGEELTLLYGEFSDAQLLCNYGICPEMPCRNAFDEAAVSIGPYVLSSPAGEEAAAPDGALVAARAACLARHGWALQQKLVFRVPQELRPSGGLLALARLLSLETAEEVAQLEDEIFWMDLPGGSAPDLPLQVEKRAWQRVLEWLQEV</sequence>
<dbReference type="InterPro" id="IPR050600">
    <property type="entry name" value="SETD3_SETD6_MTase"/>
</dbReference>
<name>A0ABP0LSJ6_9DINO</name>
<evidence type="ECO:0000313" key="3">
    <source>
        <dbReference type="EMBL" id="CAK9042160.1"/>
    </source>
</evidence>
<evidence type="ECO:0000259" key="2">
    <source>
        <dbReference type="PROSITE" id="PS50280"/>
    </source>
</evidence>
<protein>
    <submittedName>
        <fullName evidence="3">Actin-histidine N-methyltransferase (Protein-L-histidine N-tele-methyltransferase) (SET domain-containing protein 3 homolog)</fullName>
    </submittedName>
</protein>
<dbReference type="InterPro" id="IPR046341">
    <property type="entry name" value="SET_dom_sf"/>
</dbReference>
<dbReference type="PANTHER" id="PTHR13271:SF34">
    <property type="entry name" value="N-LYSINE METHYLTRANSFERASE SETD6"/>
    <property type="match status" value="1"/>
</dbReference>
<keyword evidence="4" id="KW-1185">Reference proteome</keyword>
<evidence type="ECO:0000313" key="4">
    <source>
        <dbReference type="Proteomes" id="UP001642464"/>
    </source>
</evidence>
<dbReference type="SUPFAM" id="SSF82199">
    <property type="entry name" value="SET domain"/>
    <property type="match status" value="1"/>
</dbReference>
<feature type="region of interest" description="Disordered" evidence="1">
    <location>
        <begin position="151"/>
        <end position="170"/>
    </location>
</feature>
<accession>A0ABP0LSJ6</accession>
<gene>
    <name evidence="3" type="ORF">SCF082_LOCUS24303</name>
</gene>
<proteinExistence type="predicted"/>
<dbReference type="Proteomes" id="UP001642464">
    <property type="component" value="Unassembled WGS sequence"/>
</dbReference>
<feature type="compositionally biased region" description="Basic and acidic residues" evidence="1">
    <location>
        <begin position="154"/>
        <end position="164"/>
    </location>
</feature>
<dbReference type="CDD" id="cd10527">
    <property type="entry name" value="SET_LSMT"/>
    <property type="match status" value="1"/>
</dbReference>
<dbReference type="PROSITE" id="PS50280">
    <property type="entry name" value="SET"/>
    <property type="match status" value="1"/>
</dbReference>
<evidence type="ECO:0000256" key="1">
    <source>
        <dbReference type="SAM" id="MobiDB-lite"/>
    </source>
</evidence>
<comment type="caution">
    <text evidence="3">The sequence shown here is derived from an EMBL/GenBank/DDBJ whole genome shotgun (WGS) entry which is preliminary data.</text>
</comment>
<dbReference type="PANTHER" id="PTHR13271">
    <property type="entry name" value="UNCHARACTERIZED PUTATIVE METHYLTRANSFERASE"/>
    <property type="match status" value="1"/>
</dbReference>
<organism evidence="3 4">
    <name type="scientific">Durusdinium trenchii</name>
    <dbReference type="NCBI Taxonomy" id="1381693"/>
    <lineage>
        <taxon>Eukaryota</taxon>
        <taxon>Sar</taxon>
        <taxon>Alveolata</taxon>
        <taxon>Dinophyceae</taxon>
        <taxon>Suessiales</taxon>
        <taxon>Symbiodiniaceae</taxon>
        <taxon>Durusdinium</taxon>
    </lineage>
</organism>
<dbReference type="Gene3D" id="3.90.1410.10">
    <property type="entry name" value="set domain protein methyltransferase, domain 1"/>
    <property type="match status" value="1"/>
</dbReference>
<feature type="domain" description="SET" evidence="2">
    <location>
        <begin position="236"/>
        <end position="464"/>
    </location>
</feature>
<dbReference type="InterPro" id="IPR001214">
    <property type="entry name" value="SET_dom"/>
</dbReference>
<reference evidence="3 4" key="1">
    <citation type="submission" date="2024-02" db="EMBL/GenBank/DDBJ databases">
        <authorList>
            <person name="Chen Y."/>
            <person name="Shah S."/>
            <person name="Dougan E. K."/>
            <person name="Thang M."/>
            <person name="Chan C."/>
        </authorList>
    </citation>
    <scope>NUCLEOTIDE SEQUENCE [LARGE SCALE GENOMIC DNA]</scope>
</reference>